<protein>
    <submittedName>
        <fullName evidence="2">Similarity. Hypoyhetical start</fullName>
    </submittedName>
</protein>
<name>A8YHS0_MICA7</name>
<reference evidence="2" key="1">
    <citation type="submission" date="2007-08" db="EMBL/GenBank/DDBJ databases">
        <authorList>
            <person name="Frangeul L."/>
        </authorList>
    </citation>
    <scope>NUCLEOTIDE SEQUENCE</scope>
    <source>
        <strain evidence="2">PCC 7806</strain>
    </source>
</reference>
<dbReference type="EMBL" id="AM778944">
    <property type="protein sequence ID" value="CAO90003.1"/>
    <property type="molecule type" value="Genomic_DNA"/>
</dbReference>
<proteinExistence type="predicted"/>
<feature type="region of interest" description="Disordered" evidence="1">
    <location>
        <begin position="45"/>
        <end position="69"/>
    </location>
</feature>
<dbReference type="AlphaFoldDB" id="A8YHS0"/>
<organism evidence="2">
    <name type="scientific">Microcystis aeruginosa (strain PCC 7806)</name>
    <dbReference type="NCBI Taxonomy" id="267872"/>
    <lineage>
        <taxon>Bacteria</taxon>
        <taxon>Bacillati</taxon>
        <taxon>Cyanobacteriota</taxon>
        <taxon>Cyanophyceae</taxon>
        <taxon>Oscillatoriophycideae</taxon>
        <taxon>Chroococcales</taxon>
        <taxon>Microcystaceae</taxon>
        <taxon>Microcystis</taxon>
    </lineage>
</organism>
<accession>A8YHS0</accession>
<evidence type="ECO:0000256" key="1">
    <source>
        <dbReference type="SAM" id="MobiDB-lite"/>
    </source>
</evidence>
<feature type="compositionally biased region" description="Basic and acidic residues" evidence="1">
    <location>
        <begin position="45"/>
        <end position="58"/>
    </location>
</feature>
<evidence type="ECO:0000313" key="2">
    <source>
        <dbReference type="EMBL" id="CAO90003.1"/>
    </source>
</evidence>
<sequence>MGKELKPFVGKTCRYLSNVKSAILNVKYGLAYSFSQVIPERLRINHRDRKNTERKTDSSSKTYHLHSSRGCQLVPNSGVEKFMPLF</sequence>
<gene>
    <name evidence="2" type="ORF">IPF_6243</name>
</gene>